<dbReference type="STRING" id="135651.G0P668"/>
<evidence type="ECO:0000259" key="6">
    <source>
        <dbReference type="PROSITE" id="PS50262"/>
    </source>
</evidence>
<proteinExistence type="predicted"/>
<comment type="subcellular location">
    <subcellularLocation>
        <location evidence="1">Membrane</location>
    </subcellularLocation>
</comment>
<keyword evidence="3 5" id="KW-1133">Transmembrane helix</keyword>
<dbReference type="GO" id="GO:0008528">
    <property type="term" value="F:G protein-coupled peptide receptor activity"/>
    <property type="evidence" value="ECO:0007669"/>
    <property type="project" value="InterPro"/>
</dbReference>
<dbReference type="PANTHER" id="PTHR22751">
    <property type="entry name" value="G-PROTEIN COUPLED RECEPTOR-RELATED"/>
    <property type="match status" value="1"/>
</dbReference>
<evidence type="ECO:0000256" key="1">
    <source>
        <dbReference type="ARBA" id="ARBA00004370"/>
    </source>
</evidence>
<dbReference type="EMBL" id="GL380093">
    <property type="protein sequence ID" value="EGT46185.1"/>
    <property type="molecule type" value="Genomic_DNA"/>
</dbReference>
<evidence type="ECO:0000313" key="7">
    <source>
        <dbReference type="EMBL" id="EGT46185.1"/>
    </source>
</evidence>
<dbReference type="HOGENOM" id="CLU_1332970_0_0_1"/>
<keyword evidence="4 5" id="KW-0472">Membrane</keyword>
<name>G0P668_CAEBE</name>
<sequence length="206" mass="24061">MSASDDYIDLLFHDENDRSKQFWINLLKCVESVVNLLSLSNFVIATIGMIVNMFHILVLIQKLMRTLTINAFLTGIAICDFMRMACVVFLSLPLFNLLYFQSTVANEWFVQIQKTQNQKIEVDSSKSPQYYFTMVASNFCASTNKLVQNLSVWYGVTIAVLRAMVLRYPLNSSQSQYLDSLTLNFIRLHWFLKELHAKYFHVFYFR</sequence>
<dbReference type="Gene3D" id="1.20.1070.10">
    <property type="entry name" value="Rhodopsin 7-helix transmembrane proteins"/>
    <property type="match status" value="1"/>
</dbReference>
<dbReference type="GO" id="GO:0016020">
    <property type="term" value="C:membrane"/>
    <property type="evidence" value="ECO:0007669"/>
    <property type="project" value="UniProtKB-SubCell"/>
</dbReference>
<evidence type="ECO:0000256" key="2">
    <source>
        <dbReference type="ARBA" id="ARBA00022692"/>
    </source>
</evidence>
<dbReference type="Proteomes" id="UP000008068">
    <property type="component" value="Unassembled WGS sequence"/>
</dbReference>
<gene>
    <name evidence="7" type="ORF">CAEBREN_08671</name>
</gene>
<keyword evidence="8" id="KW-1185">Reference proteome</keyword>
<evidence type="ECO:0000256" key="4">
    <source>
        <dbReference type="ARBA" id="ARBA00023136"/>
    </source>
</evidence>
<dbReference type="OrthoDB" id="5864054at2759"/>
<dbReference type="PROSITE" id="PS50262">
    <property type="entry name" value="G_PROTEIN_RECEP_F1_2"/>
    <property type="match status" value="1"/>
</dbReference>
<evidence type="ECO:0000256" key="5">
    <source>
        <dbReference type="SAM" id="Phobius"/>
    </source>
</evidence>
<feature type="transmembrane region" description="Helical" evidence="5">
    <location>
        <begin position="42"/>
        <end position="60"/>
    </location>
</feature>
<keyword evidence="2 5" id="KW-0812">Transmembrane</keyword>
<feature type="transmembrane region" description="Helical" evidence="5">
    <location>
        <begin position="72"/>
        <end position="95"/>
    </location>
</feature>
<dbReference type="PANTHER" id="PTHR22751:SF13">
    <property type="entry name" value="G-PROTEIN COUPLED RECEPTORS FAMILY 1 PROFILE DOMAIN-CONTAINING PROTEIN"/>
    <property type="match status" value="1"/>
</dbReference>
<organism evidence="8">
    <name type="scientific">Caenorhabditis brenneri</name>
    <name type="common">Nematode worm</name>
    <dbReference type="NCBI Taxonomy" id="135651"/>
    <lineage>
        <taxon>Eukaryota</taxon>
        <taxon>Metazoa</taxon>
        <taxon>Ecdysozoa</taxon>
        <taxon>Nematoda</taxon>
        <taxon>Chromadorea</taxon>
        <taxon>Rhabditida</taxon>
        <taxon>Rhabditina</taxon>
        <taxon>Rhabditomorpha</taxon>
        <taxon>Rhabditoidea</taxon>
        <taxon>Rhabditidae</taxon>
        <taxon>Peloderinae</taxon>
        <taxon>Caenorhabditis</taxon>
    </lineage>
</organism>
<dbReference type="SUPFAM" id="SSF81321">
    <property type="entry name" value="Family A G protein-coupled receptor-like"/>
    <property type="match status" value="1"/>
</dbReference>
<dbReference type="InterPro" id="IPR019427">
    <property type="entry name" value="7TM_GPCR_serpentine_rcpt_Srw"/>
</dbReference>
<protein>
    <recommendedName>
        <fullName evidence="6">G-protein coupled receptors family 1 profile domain-containing protein</fullName>
    </recommendedName>
</protein>
<evidence type="ECO:0000313" key="8">
    <source>
        <dbReference type="Proteomes" id="UP000008068"/>
    </source>
</evidence>
<dbReference type="InParanoid" id="G0P668"/>
<evidence type="ECO:0000256" key="3">
    <source>
        <dbReference type="ARBA" id="ARBA00022989"/>
    </source>
</evidence>
<feature type="domain" description="G-protein coupled receptors family 1 profile" evidence="6">
    <location>
        <begin position="51"/>
        <end position="206"/>
    </location>
</feature>
<reference evidence="8" key="1">
    <citation type="submission" date="2011-07" db="EMBL/GenBank/DDBJ databases">
        <authorList>
            <consortium name="Caenorhabditis brenneri Sequencing and Analysis Consortium"/>
            <person name="Wilson R.K."/>
        </authorList>
    </citation>
    <scope>NUCLEOTIDE SEQUENCE [LARGE SCALE GENOMIC DNA]</scope>
    <source>
        <strain evidence="8">PB2801</strain>
    </source>
</reference>
<accession>G0P668</accession>
<dbReference type="InterPro" id="IPR017452">
    <property type="entry name" value="GPCR_Rhodpsn_7TM"/>
</dbReference>
<dbReference type="Pfam" id="PF10324">
    <property type="entry name" value="7TM_GPCR_Srw"/>
    <property type="match status" value="1"/>
</dbReference>
<dbReference type="AlphaFoldDB" id="G0P668"/>